<evidence type="ECO:0008006" key="4">
    <source>
        <dbReference type="Google" id="ProtNLM"/>
    </source>
</evidence>
<dbReference type="GO" id="GO:0005886">
    <property type="term" value="C:plasma membrane"/>
    <property type="evidence" value="ECO:0007669"/>
    <property type="project" value="UniProtKB-SubCell"/>
</dbReference>
<dbReference type="eggNOG" id="arCOG01462">
    <property type="taxonomic scope" value="Archaea"/>
</dbReference>
<feature type="transmembrane region" description="Helical" evidence="1">
    <location>
        <begin position="61"/>
        <end position="84"/>
    </location>
</feature>
<feature type="transmembrane region" description="Helical" evidence="1">
    <location>
        <begin position="209"/>
        <end position="233"/>
    </location>
</feature>
<name>H8I5U6_METCZ</name>
<dbReference type="HOGENOM" id="CLU_1145221_0_0_2"/>
<dbReference type="Pfam" id="PF12679">
    <property type="entry name" value="ABC2_membrane_2"/>
    <property type="match status" value="1"/>
</dbReference>
<gene>
    <name evidence="2" type="ordered locus">Mtc_1008</name>
</gene>
<keyword evidence="1" id="KW-1133">Transmembrane helix</keyword>
<reference evidence="2 3" key="1">
    <citation type="journal article" date="2012" name="J. Bacteriol.">
        <title>Complete genome sequence of a thermophilic methanogen, Methanocella conradii HZ254, isolated from Chinese rice field soil.</title>
        <authorList>
            <person name="Lu Z."/>
            <person name="Lu Y."/>
        </authorList>
    </citation>
    <scope>NUCLEOTIDE SEQUENCE [LARGE SCALE GENOMIC DNA]</scope>
    <source>
        <strain evidence="3">DSM 24694 / JCM 17849 / CGMCC 1.5162 / HZ254</strain>
    </source>
</reference>
<dbReference type="Proteomes" id="UP000005233">
    <property type="component" value="Chromosome"/>
</dbReference>
<protein>
    <recommendedName>
        <fullName evidence="4">ABC-2 family transporter protein</fullName>
    </recommendedName>
</protein>
<accession>H8I5U6</accession>
<dbReference type="GeneID" id="11971131"/>
<feature type="transmembrane region" description="Helical" evidence="1">
    <location>
        <begin position="152"/>
        <end position="176"/>
    </location>
</feature>
<dbReference type="STRING" id="1041930.Mtc_1008"/>
<organism evidence="2 3">
    <name type="scientific">Methanocella conradii (strain DSM 24694 / JCM 17849 / CGMCC 1.5162 / HZ254)</name>
    <dbReference type="NCBI Taxonomy" id="1041930"/>
    <lineage>
        <taxon>Archaea</taxon>
        <taxon>Methanobacteriati</taxon>
        <taxon>Methanobacteriota</taxon>
        <taxon>Stenosarchaea group</taxon>
        <taxon>Methanomicrobia</taxon>
        <taxon>Methanocellales</taxon>
        <taxon>Methanocellaceae</taxon>
        <taxon>Methanocella</taxon>
    </lineage>
</organism>
<keyword evidence="3" id="KW-1185">Reference proteome</keyword>
<proteinExistence type="predicted"/>
<evidence type="ECO:0000256" key="1">
    <source>
        <dbReference type="SAM" id="Phobius"/>
    </source>
</evidence>
<dbReference type="AlphaFoldDB" id="H8I5U6"/>
<dbReference type="GO" id="GO:0140359">
    <property type="term" value="F:ABC-type transporter activity"/>
    <property type="evidence" value="ECO:0007669"/>
    <property type="project" value="InterPro"/>
</dbReference>
<sequence length="242" mass="25976">MASVIFEIARKEALSYYSRRSVIVQNIILLFAFSIIPIEQVGSVLASGGHRISSLSSTLDVLLLIAAFYPIMVANGISVLAFPYEKDQKTIEHLLSLPLSDKEIFLGKALAAVVTGWAGLALVYSIVIGYVLVVDGSSIVWDAPLVTPSLAVSIFVVAPMLVVLSTMALIAISSYIPNTRESYIINIILMGVMIGVGSMRLAINVDPLLFDLGLAAALAILAFMAYVVGIKAFSREKLISRI</sequence>
<evidence type="ECO:0000313" key="2">
    <source>
        <dbReference type="EMBL" id="AFC99763.1"/>
    </source>
</evidence>
<dbReference type="EMBL" id="CP003243">
    <property type="protein sequence ID" value="AFC99763.1"/>
    <property type="molecule type" value="Genomic_DNA"/>
</dbReference>
<evidence type="ECO:0000313" key="3">
    <source>
        <dbReference type="Proteomes" id="UP000005233"/>
    </source>
</evidence>
<feature type="transmembrane region" description="Helical" evidence="1">
    <location>
        <begin position="21"/>
        <end position="41"/>
    </location>
</feature>
<keyword evidence="1" id="KW-0472">Membrane</keyword>
<dbReference type="KEGG" id="mez:Mtc_1008"/>
<feature type="transmembrane region" description="Helical" evidence="1">
    <location>
        <begin position="105"/>
        <end position="132"/>
    </location>
</feature>
<feature type="transmembrane region" description="Helical" evidence="1">
    <location>
        <begin position="183"/>
        <end position="203"/>
    </location>
</feature>
<keyword evidence="1" id="KW-0812">Transmembrane</keyword>
<dbReference type="RefSeq" id="WP_014405601.1">
    <property type="nucleotide sequence ID" value="NC_017034.1"/>
</dbReference>
<dbReference type="OrthoDB" id="148291at2157"/>